<dbReference type="SUPFAM" id="SSF101898">
    <property type="entry name" value="NHL repeat"/>
    <property type="match status" value="1"/>
</dbReference>
<feature type="signal peptide" evidence="1">
    <location>
        <begin position="1"/>
        <end position="20"/>
    </location>
</feature>
<dbReference type="RefSeq" id="WP_285431201.1">
    <property type="nucleotide sequence ID" value="NZ_JASJUS010000005.1"/>
</dbReference>
<evidence type="ECO:0000256" key="1">
    <source>
        <dbReference type="SAM" id="SignalP"/>
    </source>
</evidence>
<feature type="chain" id="PRO_5046037385" evidence="1">
    <location>
        <begin position="21"/>
        <end position="385"/>
    </location>
</feature>
<dbReference type="Proteomes" id="UP001241926">
    <property type="component" value="Unassembled WGS sequence"/>
</dbReference>
<sequence>MRRRRFVAGAIGTLSALALAPDPARAGSTDASTPPMPVPVPVPKGWHPVPAPGSTPPAQLRRIAAAGPALAWAVGEEQFGGAGGGRALAMTWDGSAWSRVDLTVLELTRLSDVAGVDAGFAWSVGQRAGGASALLRWDGTTWREAAFPGQGEPDLRLYAVAVSPARRVWVAGLRGGALRLLHGDGNRWRWLDPLPVTSAALHRVVWRAPGDVWVCGDRSNGGGWNGLVARWNGSWSVLPPITGLRLGIGDVHADTPDDVWAVGTEAGVGGPPGRPGNPALAHWDGVAWTRPDVGFTVGALSAVAADARGRAAWISGWNYQDQTRSTYLRRDGTGWTVVRGPQGPAPAPYLHDITRIPGTGDYWSAGMTRPVAAPPTETYTERFGA</sequence>
<accession>A0ABT7IUC0</accession>
<keyword evidence="3" id="KW-1185">Reference proteome</keyword>
<evidence type="ECO:0000313" key="2">
    <source>
        <dbReference type="EMBL" id="MDL2076173.1"/>
    </source>
</evidence>
<comment type="caution">
    <text evidence="2">The sequence shown here is derived from an EMBL/GenBank/DDBJ whole genome shotgun (WGS) entry which is preliminary data.</text>
</comment>
<organism evidence="2 3">
    <name type="scientific">Streptomyces fuscus</name>
    <dbReference type="NCBI Taxonomy" id="3048495"/>
    <lineage>
        <taxon>Bacteria</taxon>
        <taxon>Bacillati</taxon>
        <taxon>Actinomycetota</taxon>
        <taxon>Actinomycetes</taxon>
        <taxon>Kitasatosporales</taxon>
        <taxon>Streptomycetaceae</taxon>
        <taxon>Streptomyces</taxon>
    </lineage>
</organism>
<evidence type="ECO:0000313" key="3">
    <source>
        <dbReference type="Proteomes" id="UP001241926"/>
    </source>
</evidence>
<reference evidence="2 3" key="1">
    <citation type="submission" date="2023-05" db="EMBL/GenBank/DDBJ databases">
        <title>Streptomyces fuscus sp. nov., a brown-black pigment producing actinomyces isolated from dry sand of Sea duck farm.</title>
        <authorList>
            <person name="Xie J."/>
            <person name="Shen N."/>
        </authorList>
    </citation>
    <scope>NUCLEOTIDE SEQUENCE [LARGE SCALE GENOMIC DNA]</scope>
    <source>
        <strain evidence="2 3">GXMU-J15</strain>
    </source>
</reference>
<gene>
    <name evidence="2" type="ORF">QNN03_06945</name>
</gene>
<proteinExistence type="predicted"/>
<name>A0ABT7IUC0_9ACTN</name>
<keyword evidence="1" id="KW-0732">Signal</keyword>
<protein>
    <submittedName>
        <fullName evidence="2">Uncharacterized protein</fullName>
    </submittedName>
</protein>
<dbReference type="EMBL" id="JASJUS010000005">
    <property type="protein sequence ID" value="MDL2076173.1"/>
    <property type="molecule type" value="Genomic_DNA"/>
</dbReference>